<evidence type="ECO:0000313" key="4">
    <source>
        <dbReference type="Proteomes" id="UP000264820"/>
    </source>
</evidence>
<evidence type="ECO:0000256" key="1">
    <source>
        <dbReference type="SAM" id="MobiDB-lite"/>
    </source>
</evidence>
<dbReference type="PANTHER" id="PTHR15128:SF0">
    <property type="entry name" value="SCL-INTERRUPTING LOCUS PROTEIN"/>
    <property type="match status" value="1"/>
</dbReference>
<dbReference type="GeneTree" id="ENSGT00390000007310"/>
<dbReference type="GO" id="GO:0007224">
    <property type="term" value="P:smoothened signaling pathway"/>
    <property type="evidence" value="ECO:0007669"/>
    <property type="project" value="TreeGrafter"/>
</dbReference>
<reference evidence="3" key="1">
    <citation type="submission" date="2025-08" db="UniProtKB">
        <authorList>
            <consortium name="Ensembl"/>
        </authorList>
    </citation>
    <scope>IDENTIFICATION</scope>
</reference>
<dbReference type="Proteomes" id="UP000264820">
    <property type="component" value="Unplaced"/>
</dbReference>
<dbReference type="Ensembl" id="ENSHCOT00000025233.1">
    <property type="protein sequence ID" value="ENSHCOP00000028284.1"/>
    <property type="gene ID" value="ENSHCOG00000020802.1"/>
</dbReference>
<feature type="region of interest" description="Disordered" evidence="1">
    <location>
        <begin position="305"/>
        <end position="335"/>
    </location>
</feature>
<dbReference type="InterPro" id="IPR026123">
    <property type="entry name" value="STIL"/>
</dbReference>
<organism evidence="3 4">
    <name type="scientific">Hippocampus comes</name>
    <name type="common">Tiger tail seahorse</name>
    <dbReference type="NCBI Taxonomy" id="109280"/>
    <lineage>
        <taxon>Eukaryota</taxon>
        <taxon>Metazoa</taxon>
        <taxon>Chordata</taxon>
        <taxon>Craniata</taxon>
        <taxon>Vertebrata</taxon>
        <taxon>Euteleostomi</taxon>
        <taxon>Actinopterygii</taxon>
        <taxon>Neopterygii</taxon>
        <taxon>Teleostei</taxon>
        <taxon>Neoteleostei</taxon>
        <taxon>Acanthomorphata</taxon>
        <taxon>Syngnathiaria</taxon>
        <taxon>Syngnathiformes</taxon>
        <taxon>Syngnathoidei</taxon>
        <taxon>Syngnathidae</taxon>
        <taxon>Hippocampus</taxon>
    </lineage>
</organism>
<reference evidence="3" key="2">
    <citation type="submission" date="2025-09" db="UniProtKB">
        <authorList>
            <consortium name="Ensembl"/>
        </authorList>
    </citation>
    <scope>IDENTIFICATION</scope>
</reference>
<dbReference type="AlphaFoldDB" id="A0A3Q2ZP48"/>
<dbReference type="Pfam" id="PF15253">
    <property type="entry name" value="STIL_N"/>
    <property type="match status" value="1"/>
</dbReference>
<sequence>MTRVVLGRSLTALSFPKSRTCLWDGRPAGEKLCIQLCSHRMPRLLLREKALRLAQRHARRCDASPVRCFFLGSVAVDADEEGVTVTLDRFDPGRERAADPGRVPAAAMPGDVLVPCSFSGQESSEDLIQSEAELTRSISVIRAHVSGRQPLDLCQLMKVKGRVSCERRGDAASFWLGWSSVCPSVRLDAQPVRPVPVIPTALLRSLSGAGGRRRGFVTMDQSRKLLLLLESDPKASKLPLVGIWLSGVSLVSNPHVCAWCLRFLFGSALQDRLVTSQEAPAPEAPRPRFLVRPSGFCRRTTLSCWSPSPPRARRPPSSSVGLPRPPPLGGWSAGC</sequence>
<proteinExistence type="predicted"/>
<accession>A0A3Q2ZP48</accession>
<dbReference type="GO" id="GO:0071539">
    <property type="term" value="P:protein localization to centrosome"/>
    <property type="evidence" value="ECO:0007669"/>
    <property type="project" value="TreeGrafter"/>
</dbReference>
<name>A0A3Q2ZP48_HIPCM</name>
<evidence type="ECO:0000259" key="2">
    <source>
        <dbReference type="Pfam" id="PF15253"/>
    </source>
</evidence>
<evidence type="ECO:0000313" key="3">
    <source>
        <dbReference type="Ensembl" id="ENSHCOP00000028284.1"/>
    </source>
</evidence>
<protein>
    <recommendedName>
        <fullName evidence="2">STIL N-terminal domain-containing protein</fullName>
    </recommendedName>
</protein>
<dbReference type="GO" id="GO:0007052">
    <property type="term" value="P:mitotic spindle organization"/>
    <property type="evidence" value="ECO:0007669"/>
    <property type="project" value="TreeGrafter"/>
</dbReference>
<dbReference type="InterPro" id="IPR057731">
    <property type="entry name" value="STIL_N"/>
</dbReference>
<dbReference type="GO" id="GO:0031023">
    <property type="term" value="P:microtubule organizing center organization"/>
    <property type="evidence" value="ECO:0007669"/>
    <property type="project" value="TreeGrafter"/>
</dbReference>
<dbReference type="PANTHER" id="PTHR15128">
    <property type="entry name" value="TAL1 SCL INTERRUPTING LOCUS"/>
    <property type="match status" value="1"/>
</dbReference>
<keyword evidence="4" id="KW-1185">Reference proteome</keyword>
<dbReference type="OMA" id="ISTKACC"/>
<dbReference type="GO" id="GO:0005815">
    <property type="term" value="C:microtubule organizing center"/>
    <property type="evidence" value="ECO:0007669"/>
    <property type="project" value="TreeGrafter"/>
</dbReference>
<feature type="domain" description="STIL N-terminal" evidence="2">
    <location>
        <begin position="22"/>
        <end position="277"/>
    </location>
</feature>
<dbReference type="STRING" id="109280.ENSHCOP00000028284"/>